<evidence type="ECO:0000256" key="5">
    <source>
        <dbReference type="ARBA" id="ARBA00023186"/>
    </source>
</evidence>
<evidence type="ECO:0000313" key="6">
    <source>
        <dbReference type="EMBL" id="APZ42679.1"/>
    </source>
</evidence>
<evidence type="ECO:0000313" key="7">
    <source>
        <dbReference type="Proteomes" id="UP000243807"/>
    </source>
</evidence>
<sequence length="82" mass="9649">MAEADRLRWRCRRGMRELDELLIPFYDNRYAGLDQGERLAFERLLEYADQVLLEVLMERMSPSDPDIAHVVAEIRRTVVPAT</sequence>
<dbReference type="STRING" id="1765967.BW247_05845"/>
<proteinExistence type="inferred from homology"/>
<dbReference type="InterPro" id="IPR005631">
    <property type="entry name" value="SDH"/>
</dbReference>
<evidence type="ECO:0000256" key="1">
    <source>
        <dbReference type="ARBA" id="ARBA00004496"/>
    </source>
</evidence>
<dbReference type="GO" id="GO:0006105">
    <property type="term" value="P:succinate metabolic process"/>
    <property type="evidence" value="ECO:0007669"/>
    <property type="project" value="TreeGrafter"/>
</dbReference>
<protein>
    <recommendedName>
        <fullName evidence="3">FAD assembly factor SdhE</fullName>
    </recommendedName>
</protein>
<dbReference type="SUPFAM" id="SSF109910">
    <property type="entry name" value="YgfY-like"/>
    <property type="match status" value="1"/>
</dbReference>
<gene>
    <name evidence="6" type="ORF">BW247_05845</name>
</gene>
<dbReference type="OrthoDB" id="9180899at2"/>
<evidence type="ECO:0000256" key="2">
    <source>
        <dbReference type="ARBA" id="ARBA00008571"/>
    </source>
</evidence>
<name>A0A1P8UFU5_9GAMM</name>
<keyword evidence="5" id="KW-0143">Chaperone</keyword>
<comment type="similarity">
    <text evidence="2">Belongs to the SdhE FAD assembly factor family.</text>
</comment>
<dbReference type="KEGG" id="afy:BW247_05845"/>
<evidence type="ECO:0000256" key="4">
    <source>
        <dbReference type="ARBA" id="ARBA00022490"/>
    </source>
</evidence>
<dbReference type="GO" id="GO:0005737">
    <property type="term" value="C:cytoplasm"/>
    <property type="evidence" value="ECO:0007669"/>
    <property type="project" value="UniProtKB-SubCell"/>
</dbReference>
<keyword evidence="4" id="KW-0963">Cytoplasm</keyword>
<dbReference type="PANTHER" id="PTHR39585">
    <property type="entry name" value="FAD ASSEMBLY FACTOR SDHE"/>
    <property type="match status" value="1"/>
</dbReference>
<dbReference type="Gene3D" id="1.10.150.250">
    <property type="entry name" value="Flavinator of succinate dehydrogenase"/>
    <property type="match status" value="1"/>
</dbReference>
<dbReference type="RefSeq" id="WP_076836330.1">
    <property type="nucleotide sequence ID" value="NZ_CP019434.1"/>
</dbReference>
<dbReference type="PANTHER" id="PTHR39585:SF1">
    <property type="entry name" value="FAD ASSEMBLY FACTOR SDHE"/>
    <property type="match status" value="1"/>
</dbReference>
<reference evidence="6 7" key="1">
    <citation type="submission" date="2017-01" db="EMBL/GenBank/DDBJ databases">
        <title>Draft sequence of Acidihalobacter ferrooxidans strain DSM 14175 (strain V8).</title>
        <authorList>
            <person name="Khaleque H.N."/>
            <person name="Ramsay J.P."/>
            <person name="Murphy R.J.T."/>
            <person name="Kaksonen A.H."/>
            <person name="Boxall N.J."/>
            <person name="Watkin E.L.J."/>
        </authorList>
    </citation>
    <scope>NUCLEOTIDE SEQUENCE [LARGE SCALE GENOMIC DNA]</scope>
    <source>
        <strain evidence="6 7">V8</strain>
    </source>
</reference>
<evidence type="ECO:0000256" key="3">
    <source>
        <dbReference type="ARBA" id="ARBA00019418"/>
    </source>
</evidence>
<keyword evidence="7" id="KW-1185">Reference proteome</keyword>
<dbReference type="EMBL" id="CP019434">
    <property type="protein sequence ID" value="APZ42679.1"/>
    <property type="molecule type" value="Genomic_DNA"/>
</dbReference>
<dbReference type="AlphaFoldDB" id="A0A1P8UFU5"/>
<dbReference type="InterPro" id="IPR036714">
    <property type="entry name" value="SDH_sf"/>
</dbReference>
<dbReference type="Pfam" id="PF03937">
    <property type="entry name" value="Sdh5"/>
    <property type="match status" value="1"/>
</dbReference>
<organism evidence="6 7">
    <name type="scientific">Acidihalobacter ferrooxydans</name>
    <dbReference type="NCBI Taxonomy" id="1765967"/>
    <lineage>
        <taxon>Bacteria</taxon>
        <taxon>Pseudomonadati</taxon>
        <taxon>Pseudomonadota</taxon>
        <taxon>Gammaproteobacteria</taxon>
        <taxon>Chromatiales</taxon>
        <taxon>Ectothiorhodospiraceae</taxon>
        <taxon>Acidihalobacter</taxon>
    </lineage>
</organism>
<dbReference type="InterPro" id="IPR050531">
    <property type="entry name" value="SdhE_FAD_assembly_factor"/>
</dbReference>
<accession>A0A1P8UFU5</accession>
<comment type="subcellular location">
    <subcellularLocation>
        <location evidence="1">Cytoplasm</location>
    </subcellularLocation>
</comment>
<dbReference type="Proteomes" id="UP000243807">
    <property type="component" value="Chromosome"/>
</dbReference>